<dbReference type="SUPFAM" id="SSF51206">
    <property type="entry name" value="cAMP-binding domain-like"/>
    <property type="match status" value="2"/>
</dbReference>
<evidence type="ECO:0000313" key="3">
    <source>
        <dbReference type="Proteomes" id="UP001295684"/>
    </source>
</evidence>
<dbReference type="GO" id="GO:0005829">
    <property type="term" value="C:cytosol"/>
    <property type="evidence" value="ECO:0007669"/>
    <property type="project" value="TreeGrafter"/>
</dbReference>
<dbReference type="Proteomes" id="UP001295684">
    <property type="component" value="Unassembled WGS sequence"/>
</dbReference>
<comment type="caution">
    <text evidence="2">The sequence shown here is derived from an EMBL/GenBank/DDBJ whole genome shotgun (WGS) entry which is preliminary data.</text>
</comment>
<dbReference type="GO" id="GO:0004862">
    <property type="term" value="F:cAMP-dependent protein kinase inhibitor activity"/>
    <property type="evidence" value="ECO:0007669"/>
    <property type="project" value="TreeGrafter"/>
</dbReference>
<dbReference type="SMART" id="SM00100">
    <property type="entry name" value="cNMP"/>
    <property type="match status" value="2"/>
</dbReference>
<name>A0AAD2DB63_EUPCR</name>
<feature type="domain" description="Cyclic nucleotide-binding" evidence="1">
    <location>
        <begin position="358"/>
        <end position="473"/>
    </location>
</feature>
<dbReference type="GO" id="GO:0005952">
    <property type="term" value="C:cAMP-dependent protein kinase complex"/>
    <property type="evidence" value="ECO:0007669"/>
    <property type="project" value="InterPro"/>
</dbReference>
<evidence type="ECO:0000313" key="2">
    <source>
        <dbReference type="EMBL" id="CAI2387832.1"/>
    </source>
</evidence>
<organism evidence="2 3">
    <name type="scientific">Euplotes crassus</name>
    <dbReference type="NCBI Taxonomy" id="5936"/>
    <lineage>
        <taxon>Eukaryota</taxon>
        <taxon>Sar</taxon>
        <taxon>Alveolata</taxon>
        <taxon>Ciliophora</taxon>
        <taxon>Intramacronucleata</taxon>
        <taxon>Spirotrichea</taxon>
        <taxon>Hypotrichia</taxon>
        <taxon>Euplotida</taxon>
        <taxon>Euplotidae</taxon>
        <taxon>Moneuplotes</taxon>
    </lineage>
</organism>
<dbReference type="InterPro" id="IPR014710">
    <property type="entry name" value="RmlC-like_jellyroll"/>
</dbReference>
<proteinExistence type="predicted"/>
<dbReference type="Gene3D" id="2.60.120.10">
    <property type="entry name" value="Jelly Rolls"/>
    <property type="match status" value="2"/>
</dbReference>
<reference evidence="2" key="1">
    <citation type="submission" date="2023-07" db="EMBL/GenBank/DDBJ databases">
        <authorList>
            <consortium name="AG Swart"/>
            <person name="Singh M."/>
            <person name="Singh A."/>
            <person name="Seah K."/>
            <person name="Emmerich C."/>
        </authorList>
    </citation>
    <scope>NUCLEOTIDE SEQUENCE</scope>
    <source>
        <strain evidence="2">DP1</strain>
    </source>
</reference>
<accession>A0AAD2DB63</accession>
<dbReference type="PROSITE" id="PS50042">
    <property type="entry name" value="CNMP_BINDING_3"/>
    <property type="match status" value="2"/>
</dbReference>
<dbReference type="InterPro" id="IPR018490">
    <property type="entry name" value="cNMP-bd_dom_sf"/>
</dbReference>
<dbReference type="GO" id="GO:0034236">
    <property type="term" value="F:protein kinase A catalytic subunit binding"/>
    <property type="evidence" value="ECO:0007669"/>
    <property type="project" value="TreeGrafter"/>
</dbReference>
<dbReference type="CDD" id="cd00038">
    <property type="entry name" value="CAP_ED"/>
    <property type="match status" value="2"/>
</dbReference>
<sequence>MLDFKSIVKNSRCCYDIGNDRFKLSLPKFRIKLPRGSRMHKSFDKCAQANCRRNSKILGNNEHDLFPKANKMREEQRRYKSITKDHTPQIDEFSVSSGFESEENDDYVSRNFTLNNTSLPYKLKISGDHTEINPEMEEIKENEDIGMSKTTSFGSSGSPSPITNARRILKKDRLSMSKNSSLKKISLKRTVSIINNQFKNLKSLREKKPVIMMKRVQLESLQNESDFKFKKFYKQSVDSNPHLKNLRRRMSLKKANFLRMSPTNIKRRSMNYGSITSISSMTNHEENDEDNFYYEKNFKKNLFPEWLENQEEFKKLLKIKGNFSKNNIFEICKKRNVERTESDHQHVYDYLKTNIAYFTKNFYGDAIKQAATKINSVFYKKGTKIFEEKKPGHKMYIVYNGEVGFYKEGHLLEKFSYNDFFGEKVIEFMPTREFTAIAHKDCELMYFCRDDYKTILTNLSVSINQMTRELLKSSVFKDLETAQRERLLHLLEFQKIAKGRIVYSQGDNVTGVYIVQKGKLEASSVLEMDSFRQYPVSLSEWEIERTTSSVFCKMGKIGKGEVFGYTELLLKSKLRMNKIVALEDTFMLYLTPEQFFEVLTTENIQQIVEQNTIKTSQQAIDDIVNFQKWNLIRKKASITAAFNREEKPRSSLDFIKRTHQIQDFIKKVNAPEIVRKLNEKKEMKIIKTKKCYKRVNDPHYLQLHSLDQVSRRTVRFALADSSSSDDGFK</sequence>
<dbReference type="EMBL" id="CAMPGE010030314">
    <property type="protein sequence ID" value="CAI2387832.1"/>
    <property type="molecule type" value="Genomic_DNA"/>
</dbReference>
<dbReference type="AlphaFoldDB" id="A0AAD2DB63"/>
<dbReference type="PANTHER" id="PTHR11635">
    <property type="entry name" value="CAMP-DEPENDENT PROTEIN KINASE REGULATORY CHAIN"/>
    <property type="match status" value="1"/>
</dbReference>
<evidence type="ECO:0000259" key="1">
    <source>
        <dbReference type="PROSITE" id="PS50042"/>
    </source>
</evidence>
<dbReference type="InterPro" id="IPR050503">
    <property type="entry name" value="cAMP-dep_PK_reg_su-like"/>
</dbReference>
<gene>
    <name evidence="2" type="ORF">ECRASSUSDP1_LOCUS29466</name>
</gene>
<protein>
    <recommendedName>
        <fullName evidence="1">Cyclic nucleotide-binding domain-containing protein</fullName>
    </recommendedName>
</protein>
<dbReference type="GO" id="GO:0030552">
    <property type="term" value="F:cAMP binding"/>
    <property type="evidence" value="ECO:0007669"/>
    <property type="project" value="TreeGrafter"/>
</dbReference>
<feature type="domain" description="Cyclic nucleotide-binding" evidence="1">
    <location>
        <begin position="475"/>
        <end position="599"/>
    </location>
</feature>
<dbReference type="PANTHER" id="PTHR11635:SF152">
    <property type="entry name" value="CAMP-DEPENDENT PROTEIN KINASE TYPE I REGULATORY SUBUNIT-RELATED"/>
    <property type="match status" value="1"/>
</dbReference>
<keyword evidence="3" id="KW-1185">Reference proteome</keyword>
<dbReference type="Pfam" id="PF00027">
    <property type="entry name" value="cNMP_binding"/>
    <property type="match status" value="1"/>
</dbReference>
<dbReference type="InterPro" id="IPR000595">
    <property type="entry name" value="cNMP-bd_dom"/>
</dbReference>